<dbReference type="EMBL" id="LT629772">
    <property type="protein sequence ID" value="SDT37590.1"/>
    <property type="molecule type" value="Genomic_DNA"/>
</dbReference>
<evidence type="ECO:0000256" key="8">
    <source>
        <dbReference type="ARBA" id="ARBA00023065"/>
    </source>
</evidence>
<dbReference type="GO" id="GO:0045259">
    <property type="term" value="C:proton-transporting ATP synthase complex"/>
    <property type="evidence" value="ECO:0007669"/>
    <property type="project" value="UniProtKB-KW"/>
</dbReference>
<evidence type="ECO:0000256" key="2">
    <source>
        <dbReference type="ARBA" id="ARBA00006810"/>
    </source>
</evidence>
<feature type="transmembrane region" description="Helical" evidence="11">
    <location>
        <begin position="127"/>
        <end position="147"/>
    </location>
</feature>
<keyword evidence="14" id="KW-1185">Reference proteome</keyword>
<feature type="transmembrane region" description="Helical" evidence="11">
    <location>
        <begin position="159"/>
        <end position="177"/>
    </location>
</feature>
<organism evidence="13 14">
    <name type="scientific">Microlunatus soli</name>
    <dbReference type="NCBI Taxonomy" id="630515"/>
    <lineage>
        <taxon>Bacteria</taxon>
        <taxon>Bacillati</taxon>
        <taxon>Actinomycetota</taxon>
        <taxon>Actinomycetes</taxon>
        <taxon>Propionibacteriales</taxon>
        <taxon>Propionibacteriaceae</taxon>
        <taxon>Microlunatus</taxon>
    </lineage>
</organism>
<dbReference type="Gene3D" id="1.20.120.220">
    <property type="entry name" value="ATP synthase, F0 complex, subunit A"/>
    <property type="match status" value="1"/>
</dbReference>
<dbReference type="OrthoDB" id="9809130at2"/>
<evidence type="ECO:0000256" key="6">
    <source>
        <dbReference type="ARBA" id="ARBA00022781"/>
    </source>
</evidence>
<sequence>MASPLTQAAPAAKRGPSVLGVIAIVLIVLSFALGISQAFTGHHEEGAGFHVGVENFHTPPFFEAIPWFTRALLLGTVSFVLALVFWLAMSSNHQLVPSKRQYLGETAYSFVRDGIARDQIGHDFKKYLPYLMALITFVVINNIWEVIPFTLFPTVSHVGWAYTLAVMTWLIYNAVGIRKHGAFGYLKHSVLPSGVPKALWFLVIPIEFLSNIIIRPVTLSLRLFANMFAGHLLVLVFAGGGEYLLFQTEPFINKLAGGAALIFSLAVFALETFVAAIQAYIITVLSAQYIGSALADDH</sequence>
<dbReference type="InterPro" id="IPR023011">
    <property type="entry name" value="ATP_synth_F0_asu_AS"/>
</dbReference>
<dbReference type="SUPFAM" id="SSF81336">
    <property type="entry name" value="F1F0 ATP synthase subunit A"/>
    <property type="match status" value="1"/>
</dbReference>
<feature type="transmembrane region" description="Helical" evidence="11">
    <location>
        <begin position="198"/>
        <end position="217"/>
    </location>
</feature>
<keyword evidence="6 11" id="KW-0375">Hydrogen ion transport</keyword>
<keyword evidence="11" id="KW-1003">Cell membrane</keyword>
<keyword evidence="8 11" id="KW-0406">Ion transport</keyword>
<feature type="transmembrane region" description="Helical" evidence="11">
    <location>
        <begin position="223"/>
        <end position="246"/>
    </location>
</feature>
<dbReference type="PRINTS" id="PR00123">
    <property type="entry name" value="ATPASEA"/>
</dbReference>
<evidence type="ECO:0000256" key="11">
    <source>
        <dbReference type="HAMAP-Rule" id="MF_01393"/>
    </source>
</evidence>
<dbReference type="PANTHER" id="PTHR11410:SF0">
    <property type="entry name" value="ATP SYNTHASE SUBUNIT A"/>
    <property type="match status" value="1"/>
</dbReference>
<feature type="transmembrane region" description="Helical" evidence="11">
    <location>
        <begin position="18"/>
        <end position="39"/>
    </location>
</feature>
<evidence type="ECO:0000256" key="12">
    <source>
        <dbReference type="RuleBase" id="RU000483"/>
    </source>
</evidence>
<dbReference type="RefSeq" id="WP_091529599.1">
    <property type="nucleotide sequence ID" value="NZ_LT629772.1"/>
</dbReference>
<comment type="function">
    <text evidence="11 12">Key component of the proton channel; it plays a direct role in the translocation of protons across the membrane.</text>
</comment>
<evidence type="ECO:0000256" key="9">
    <source>
        <dbReference type="ARBA" id="ARBA00023136"/>
    </source>
</evidence>
<gene>
    <name evidence="11" type="primary">atpB</name>
    <name evidence="13" type="ORF">SAMN04489812_5476</name>
</gene>
<protein>
    <recommendedName>
        <fullName evidence="11 12">ATP synthase subunit a</fullName>
    </recommendedName>
    <alternativeName>
        <fullName evidence="11">ATP synthase F0 sector subunit a</fullName>
    </alternativeName>
    <alternativeName>
        <fullName evidence="11">F-ATPase subunit 6</fullName>
    </alternativeName>
</protein>
<feature type="transmembrane region" description="Helical" evidence="11">
    <location>
        <begin position="258"/>
        <end position="282"/>
    </location>
</feature>
<keyword evidence="3 11" id="KW-0813">Transport</keyword>
<dbReference type="PROSITE" id="PS00449">
    <property type="entry name" value="ATPASE_A"/>
    <property type="match status" value="1"/>
</dbReference>
<dbReference type="InterPro" id="IPR045083">
    <property type="entry name" value="ATP_synth_F0_asu_bact/mt"/>
</dbReference>
<evidence type="ECO:0000256" key="4">
    <source>
        <dbReference type="ARBA" id="ARBA00022547"/>
    </source>
</evidence>
<comment type="subcellular location">
    <subcellularLocation>
        <location evidence="11 12">Cell membrane</location>
        <topology evidence="11 12">Multi-pass membrane protein</topology>
    </subcellularLocation>
    <subcellularLocation>
        <location evidence="1">Membrane</location>
        <topology evidence="1">Multi-pass membrane protein</topology>
    </subcellularLocation>
</comment>
<dbReference type="InterPro" id="IPR035908">
    <property type="entry name" value="F0_ATP_A_sf"/>
</dbReference>
<dbReference type="GO" id="GO:0046933">
    <property type="term" value="F:proton-transporting ATP synthase activity, rotational mechanism"/>
    <property type="evidence" value="ECO:0007669"/>
    <property type="project" value="UniProtKB-UniRule"/>
</dbReference>
<reference evidence="13 14" key="1">
    <citation type="submission" date="2016-10" db="EMBL/GenBank/DDBJ databases">
        <authorList>
            <person name="de Groot N.N."/>
        </authorList>
    </citation>
    <scope>NUCLEOTIDE SEQUENCE [LARGE SCALE GENOMIC DNA]</scope>
    <source>
        <strain evidence="13 14">DSM 21800</strain>
    </source>
</reference>
<evidence type="ECO:0000256" key="10">
    <source>
        <dbReference type="ARBA" id="ARBA00023310"/>
    </source>
</evidence>
<dbReference type="GO" id="GO:0005886">
    <property type="term" value="C:plasma membrane"/>
    <property type="evidence" value="ECO:0007669"/>
    <property type="project" value="UniProtKB-SubCell"/>
</dbReference>
<evidence type="ECO:0000256" key="7">
    <source>
        <dbReference type="ARBA" id="ARBA00022989"/>
    </source>
</evidence>
<evidence type="ECO:0000256" key="3">
    <source>
        <dbReference type="ARBA" id="ARBA00022448"/>
    </source>
</evidence>
<keyword evidence="10 11" id="KW-0066">ATP synthesis</keyword>
<proteinExistence type="inferred from homology"/>
<keyword evidence="5 11" id="KW-0812">Transmembrane</keyword>
<dbReference type="InterPro" id="IPR000568">
    <property type="entry name" value="ATP_synth_F0_asu"/>
</dbReference>
<keyword evidence="9 11" id="KW-0472">Membrane</keyword>
<evidence type="ECO:0000256" key="5">
    <source>
        <dbReference type="ARBA" id="ARBA00022692"/>
    </source>
</evidence>
<keyword evidence="7 11" id="KW-1133">Transmembrane helix</keyword>
<dbReference type="Pfam" id="PF00119">
    <property type="entry name" value="ATP-synt_A"/>
    <property type="match status" value="1"/>
</dbReference>
<name>A0A1H1ZV75_9ACTN</name>
<dbReference type="CDD" id="cd00310">
    <property type="entry name" value="ATP-synt_Fo_a_6"/>
    <property type="match status" value="1"/>
</dbReference>
<accession>A0A1H1ZV75</accession>
<feature type="transmembrane region" description="Helical" evidence="11">
    <location>
        <begin position="67"/>
        <end position="89"/>
    </location>
</feature>
<evidence type="ECO:0000313" key="14">
    <source>
        <dbReference type="Proteomes" id="UP000199103"/>
    </source>
</evidence>
<dbReference type="HAMAP" id="MF_01393">
    <property type="entry name" value="ATP_synth_a_bact"/>
    <property type="match status" value="1"/>
</dbReference>
<dbReference type="AlphaFoldDB" id="A0A1H1ZV75"/>
<dbReference type="PANTHER" id="PTHR11410">
    <property type="entry name" value="ATP SYNTHASE SUBUNIT A"/>
    <property type="match status" value="1"/>
</dbReference>
<dbReference type="Proteomes" id="UP000199103">
    <property type="component" value="Chromosome I"/>
</dbReference>
<dbReference type="STRING" id="630515.SAMN04489812_5476"/>
<evidence type="ECO:0000256" key="1">
    <source>
        <dbReference type="ARBA" id="ARBA00004141"/>
    </source>
</evidence>
<evidence type="ECO:0000313" key="13">
    <source>
        <dbReference type="EMBL" id="SDT37590.1"/>
    </source>
</evidence>
<comment type="similarity">
    <text evidence="2 11 12">Belongs to the ATPase A chain family.</text>
</comment>
<dbReference type="NCBIfam" id="TIGR01131">
    <property type="entry name" value="ATP_synt_6_or_A"/>
    <property type="match status" value="1"/>
</dbReference>
<keyword evidence="4 11" id="KW-0138">CF(0)</keyword>